<reference evidence="2" key="1">
    <citation type="submission" date="2021-02" db="EMBL/GenBank/DDBJ databases">
        <authorList>
            <person name="Nowell W R."/>
        </authorList>
    </citation>
    <scope>NUCLEOTIDE SEQUENCE</scope>
</reference>
<evidence type="ECO:0000259" key="1">
    <source>
        <dbReference type="Pfam" id="PF16242"/>
    </source>
</evidence>
<name>A0A820RNQ3_9BILA</name>
<dbReference type="AlphaFoldDB" id="A0A820RNQ3"/>
<dbReference type="SUPFAM" id="SSF50475">
    <property type="entry name" value="FMN-binding split barrel"/>
    <property type="match status" value="1"/>
</dbReference>
<sequence length="59" mass="6928">MTATNSDKEKDLEKLFKIIHNVKYAMLTTVNEDGTLHSRPMINKQADSFHGELWFFTQR</sequence>
<accession>A0A820RNQ3</accession>
<proteinExistence type="predicted"/>
<protein>
    <recommendedName>
        <fullName evidence="1">General stress protein FMN-binding split barrel domain-containing protein</fullName>
    </recommendedName>
</protein>
<dbReference type="Proteomes" id="UP000663868">
    <property type="component" value="Unassembled WGS sequence"/>
</dbReference>
<dbReference type="InterPro" id="IPR038725">
    <property type="entry name" value="YdaG_split_barrel_FMN-bd"/>
</dbReference>
<gene>
    <name evidence="2" type="ORF">KXQ929_LOCUS53332</name>
</gene>
<feature type="domain" description="General stress protein FMN-binding split barrel" evidence="1">
    <location>
        <begin position="11"/>
        <end position="58"/>
    </location>
</feature>
<dbReference type="Gene3D" id="2.30.110.10">
    <property type="entry name" value="Electron Transport, Fmn-binding Protein, Chain A"/>
    <property type="match status" value="1"/>
</dbReference>
<evidence type="ECO:0000313" key="2">
    <source>
        <dbReference type="EMBL" id="CAF4440093.1"/>
    </source>
</evidence>
<evidence type="ECO:0000313" key="3">
    <source>
        <dbReference type="Proteomes" id="UP000663868"/>
    </source>
</evidence>
<dbReference type="Pfam" id="PF16242">
    <property type="entry name" value="Pyrid_ox_like"/>
    <property type="match status" value="1"/>
</dbReference>
<dbReference type="InterPro" id="IPR012349">
    <property type="entry name" value="Split_barrel_FMN-bd"/>
</dbReference>
<comment type="caution">
    <text evidence="2">The sequence shown here is derived from an EMBL/GenBank/DDBJ whole genome shotgun (WGS) entry which is preliminary data.</text>
</comment>
<organism evidence="2 3">
    <name type="scientific">Adineta steineri</name>
    <dbReference type="NCBI Taxonomy" id="433720"/>
    <lineage>
        <taxon>Eukaryota</taxon>
        <taxon>Metazoa</taxon>
        <taxon>Spiralia</taxon>
        <taxon>Gnathifera</taxon>
        <taxon>Rotifera</taxon>
        <taxon>Eurotatoria</taxon>
        <taxon>Bdelloidea</taxon>
        <taxon>Adinetida</taxon>
        <taxon>Adinetidae</taxon>
        <taxon>Adineta</taxon>
    </lineage>
</organism>
<dbReference type="EMBL" id="CAJOBB010029898">
    <property type="protein sequence ID" value="CAF4440093.1"/>
    <property type="molecule type" value="Genomic_DNA"/>
</dbReference>
<feature type="non-terminal residue" evidence="2">
    <location>
        <position position="1"/>
    </location>
</feature>